<feature type="compositionally biased region" description="Gly residues" evidence="1">
    <location>
        <begin position="58"/>
        <end position="74"/>
    </location>
</feature>
<dbReference type="EMBL" id="CAAALY010266817">
    <property type="protein sequence ID" value="VEL40867.1"/>
    <property type="molecule type" value="Genomic_DNA"/>
</dbReference>
<comment type="caution">
    <text evidence="2">The sequence shown here is derived from an EMBL/GenBank/DDBJ whole genome shotgun (WGS) entry which is preliminary data.</text>
</comment>
<sequence length="128" mass="13446">MQLTTKHHSSSPTSDEINQADLPGADANPDPSSPLAFPFTRLGLAESSHPNNISSGSAGSGSVGFGAGDSGGHGTLQQKQQQHLHNFMPPPGLLLAEPHMRKRLGVSGEPTMLRSVGVELKYHEKDAT</sequence>
<reference evidence="2" key="1">
    <citation type="submission" date="2018-11" db="EMBL/GenBank/DDBJ databases">
        <authorList>
            <consortium name="Pathogen Informatics"/>
        </authorList>
    </citation>
    <scope>NUCLEOTIDE SEQUENCE</scope>
</reference>
<proteinExistence type="predicted"/>
<evidence type="ECO:0000256" key="1">
    <source>
        <dbReference type="SAM" id="MobiDB-lite"/>
    </source>
</evidence>
<gene>
    <name evidence="2" type="ORF">PXEA_LOCUS34307</name>
</gene>
<evidence type="ECO:0000313" key="2">
    <source>
        <dbReference type="EMBL" id="VEL40867.1"/>
    </source>
</evidence>
<feature type="compositionally biased region" description="Polar residues" evidence="1">
    <location>
        <begin position="75"/>
        <end position="84"/>
    </location>
</feature>
<accession>A0A448XNF1</accession>
<name>A0A448XNF1_9PLAT</name>
<evidence type="ECO:0000313" key="3">
    <source>
        <dbReference type="Proteomes" id="UP000784294"/>
    </source>
</evidence>
<dbReference type="Proteomes" id="UP000784294">
    <property type="component" value="Unassembled WGS sequence"/>
</dbReference>
<keyword evidence="3" id="KW-1185">Reference proteome</keyword>
<dbReference type="AlphaFoldDB" id="A0A448XNF1"/>
<organism evidence="2 3">
    <name type="scientific">Protopolystoma xenopodis</name>
    <dbReference type="NCBI Taxonomy" id="117903"/>
    <lineage>
        <taxon>Eukaryota</taxon>
        <taxon>Metazoa</taxon>
        <taxon>Spiralia</taxon>
        <taxon>Lophotrochozoa</taxon>
        <taxon>Platyhelminthes</taxon>
        <taxon>Monogenea</taxon>
        <taxon>Polyopisthocotylea</taxon>
        <taxon>Polystomatidea</taxon>
        <taxon>Polystomatidae</taxon>
        <taxon>Protopolystoma</taxon>
    </lineage>
</organism>
<protein>
    <submittedName>
        <fullName evidence="2">Uncharacterized protein</fullName>
    </submittedName>
</protein>
<feature type="region of interest" description="Disordered" evidence="1">
    <location>
        <begin position="1"/>
        <end position="95"/>
    </location>
</feature>